<dbReference type="PANTHER" id="PTHR39456">
    <property type="entry name" value="METAL-DEPENDENT HYDROLASE"/>
    <property type="match status" value="1"/>
</dbReference>
<feature type="transmembrane region" description="Helical" evidence="1">
    <location>
        <begin position="178"/>
        <end position="200"/>
    </location>
</feature>
<accession>A0ABU2WEC9</accession>
<evidence type="ECO:0000313" key="2">
    <source>
        <dbReference type="EMBL" id="MDT0496219.1"/>
    </source>
</evidence>
<dbReference type="EMBL" id="JAVRIC010000002">
    <property type="protein sequence ID" value="MDT0496219.1"/>
    <property type="molecule type" value="Genomic_DNA"/>
</dbReference>
<protein>
    <submittedName>
        <fullName evidence="2">Metal-dependent hydrolase</fullName>
        <ecNumber evidence="2">3.-.-.-</ecNumber>
    </submittedName>
</protein>
<proteinExistence type="predicted"/>
<keyword evidence="3" id="KW-1185">Reference proteome</keyword>
<keyword evidence="1" id="KW-0472">Membrane</keyword>
<sequence>MIPRLPRELQFDDKIPVYWAGGHVFKSRFFDAFSTTLPEGEKFFIVSLRQFKDELTRPELQQAFKDFARQEGAHGMLHNAYNARLQRQGVDIPAIDAFLKKFFALHTRLLSPRMQITLTACAEHLTASMAHSILDNDSRLMDGADKRVRALYYWHAAEEIEHKSVAFDVMRDIAKVGYVPRVVMMVYLSVLFNALVLPLVEHVLRVDGCTRRERVQYWTQGLWWLFKPTRGGFFRDLGAHYLAWFKPGFEPWAAGELKGYDAWLKSYAQHGDALAAGEETHAQLAKAA</sequence>
<dbReference type="RefSeq" id="WP_311363608.1">
    <property type="nucleotide sequence ID" value="NZ_JAVRIC010000002.1"/>
</dbReference>
<evidence type="ECO:0000313" key="3">
    <source>
        <dbReference type="Proteomes" id="UP001254608"/>
    </source>
</evidence>
<keyword evidence="1" id="KW-1133">Transmembrane helix</keyword>
<dbReference type="InterPro" id="IPR016516">
    <property type="entry name" value="UCP07580"/>
</dbReference>
<dbReference type="InterPro" id="IPR009078">
    <property type="entry name" value="Ferritin-like_SF"/>
</dbReference>
<dbReference type="EC" id="3.-.-.-" evidence="2"/>
<dbReference type="Proteomes" id="UP001254608">
    <property type="component" value="Unassembled WGS sequence"/>
</dbReference>
<dbReference type="PIRSF" id="PIRSF007580">
    <property type="entry name" value="UCP07580"/>
    <property type="match status" value="1"/>
</dbReference>
<reference evidence="2 3" key="1">
    <citation type="submission" date="2023-09" db="EMBL/GenBank/DDBJ databases">
        <authorList>
            <person name="Rey-Velasco X."/>
        </authorList>
    </citation>
    <scope>NUCLEOTIDE SEQUENCE [LARGE SCALE GENOMIC DNA]</scope>
    <source>
        <strain evidence="2 3">W345</strain>
    </source>
</reference>
<organism evidence="2 3">
    <name type="scientific">Banduia mediterranea</name>
    <dbReference type="NCBI Taxonomy" id="3075609"/>
    <lineage>
        <taxon>Bacteria</taxon>
        <taxon>Pseudomonadati</taxon>
        <taxon>Pseudomonadota</taxon>
        <taxon>Gammaproteobacteria</taxon>
        <taxon>Nevskiales</taxon>
        <taxon>Algiphilaceae</taxon>
        <taxon>Banduia</taxon>
    </lineage>
</organism>
<dbReference type="SUPFAM" id="SSF47240">
    <property type="entry name" value="Ferritin-like"/>
    <property type="match status" value="1"/>
</dbReference>
<dbReference type="Pfam" id="PF10118">
    <property type="entry name" value="Metal_hydrol"/>
    <property type="match status" value="1"/>
</dbReference>
<gene>
    <name evidence="2" type="ORF">RM530_02405</name>
</gene>
<keyword evidence="1" id="KW-0812">Transmembrane</keyword>
<evidence type="ECO:0000256" key="1">
    <source>
        <dbReference type="SAM" id="Phobius"/>
    </source>
</evidence>
<comment type="caution">
    <text evidence="2">The sequence shown here is derived from an EMBL/GenBank/DDBJ whole genome shotgun (WGS) entry which is preliminary data.</text>
</comment>
<dbReference type="GO" id="GO:0016787">
    <property type="term" value="F:hydrolase activity"/>
    <property type="evidence" value="ECO:0007669"/>
    <property type="project" value="UniProtKB-KW"/>
</dbReference>
<name>A0ABU2WEC9_9GAMM</name>
<dbReference type="PANTHER" id="PTHR39456:SF1">
    <property type="entry name" value="METAL-DEPENDENT HYDROLASE"/>
    <property type="match status" value="1"/>
</dbReference>
<keyword evidence="2" id="KW-0378">Hydrolase</keyword>